<dbReference type="PROSITE" id="PS50111">
    <property type="entry name" value="CHEMOTAXIS_TRANSDUC_2"/>
    <property type="match status" value="1"/>
</dbReference>
<dbReference type="Proteomes" id="UP001165492">
    <property type="component" value="Unassembled WGS sequence"/>
</dbReference>
<dbReference type="SMART" id="SM00304">
    <property type="entry name" value="HAMP"/>
    <property type="match status" value="1"/>
</dbReference>
<evidence type="ECO:0000256" key="3">
    <source>
        <dbReference type="ARBA" id="ARBA00022500"/>
    </source>
</evidence>
<dbReference type="EMBL" id="JAJHJB010000024">
    <property type="protein sequence ID" value="MCC5466905.1"/>
    <property type="molecule type" value="Genomic_DNA"/>
</dbReference>
<dbReference type="PROSITE" id="PS50885">
    <property type="entry name" value="HAMP"/>
    <property type="match status" value="1"/>
</dbReference>
<evidence type="ECO:0000259" key="12">
    <source>
        <dbReference type="PROSITE" id="PS50885"/>
    </source>
</evidence>
<comment type="caution">
    <text evidence="13">The sequence shown here is derived from an EMBL/GenBank/DDBJ whole genome shotgun (WGS) entry which is preliminary data.</text>
</comment>
<feature type="transmembrane region" description="Helical" evidence="10">
    <location>
        <begin position="15"/>
        <end position="36"/>
    </location>
</feature>
<organism evidence="13 14">
    <name type="scientific">Pelosinus baikalensis</name>
    <dbReference type="NCBI Taxonomy" id="2892015"/>
    <lineage>
        <taxon>Bacteria</taxon>
        <taxon>Bacillati</taxon>
        <taxon>Bacillota</taxon>
        <taxon>Negativicutes</taxon>
        <taxon>Selenomonadales</taxon>
        <taxon>Sporomusaceae</taxon>
        <taxon>Pelosinus</taxon>
    </lineage>
</organism>
<keyword evidence="14" id="KW-1185">Reference proteome</keyword>
<dbReference type="RefSeq" id="WP_229535988.1">
    <property type="nucleotide sequence ID" value="NZ_JAJHJB010000024.1"/>
</dbReference>
<dbReference type="InterPro" id="IPR003660">
    <property type="entry name" value="HAMP_dom"/>
</dbReference>
<accession>A0ABS8HUS2</accession>
<dbReference type="InterPro" id="IPR004089">
    <property type="entry name" value="MCPsignal_dom"/>
</dbReference>
<evidence type="ECO:0000256" key="5">
    <source>
        <dbReference type="ARBA" id="ARBA00022989"/>
    </source>
</evidence>
<gene>
    <name evidence="13" type="ORF">LMF89_16275</name>
</gene>
<feature type="domain" description="HAMP" evidence="12">
    <location>
        <begin position="307"/>
        <end position="368"/>
    </location>
</feature>
<evidence type="ECO:0000313" key="13">
    <source>
        <dbReference type="EMBL" id="MCC5466905.1"/>
    </source>
</evidence>
<keyword evidence="3" id="KW-0145">Chemotaxis</keyword>
<evidence type="ECO:0000313" key="14">
    <source>
        <dbReference type="Proteomes" id="UP001165492"/>
    </source>
</evidence>
<sequence length="673" mass="71832">MNLLTWVKKSIQVKVTAVLVIGLLVTLSILGVCNFYNAKSILVSDAEEDLVHRANAYAEDIGTWKDTREIEVSILATNQSVVNGDTQGALAYLKEETKRNPIYSRFWLVDAKGQSIHTSGDRTNIADREYFKQVMSTGKATTTDPIISKADGKLVVSVVAPIKKNNQIIGALGGTVPIDALISRINQIKVAQSGYAYVIQGDGLTIIHPDKDQIMKTNILKDPNANDQLKNVINKMVNAETGTGNYVDEGITKYIAFAPIPGTHWSLGINVPEQEILVKLAPFLRASFITIGLILIAACGFGILVSRNITKPIIRMNKAIEKMAEGDLTLQVAALGMTAAQSADGKDELDAMEIHFDTMVKKIRSLVQQIATSAELVAASSEELTASAEQSSVAANQIAETITEVSSGSTFQMQAVDVAEDAVEKMSASIQQVAAHSGNVAATAEKTALAAQDGGKAIEDTTKQMENIEKTVMNSAQVVEKLGNRSKEIGQIVDTIAGIAGQTNLLALNAAIEAARAGEQGRGFAVVAEEVRKLAEQSQDAAKHIAVLIGEIQGDTEKAVNVMAEGTNEVKRGSEVVHIAGKAFGEILKLIEQVSNQIRDISAAIQQVAGGSEQIVSSIKEIDRINGETTGYTQTVSASAQEQSASMEEIAASSEALSKMSEELRSIIAQFKV</sequence>
<evidence type="ECO:0000256" key="7">
    <source>
        <dbReference type="ARBA" id="ARBA00023224"/>
    </source>
</evidence>
<dbReference type="Gene3D" id="1.10.8.500">
    <property type="entry name" value="HAMP domain in histidine kinase"/>
    <property type="match status" value="1"/>
</dbReference>
<keyword evidence="7 9" id="KW-0807">Transducer</keyword>
<dbReference type="InterPro" id="IPR029151">
    <property type="entry name" value="Sensor-like_sf"/>
</dbReference>
<keyword evidence="2" id="KW-1003">Cell membrane</keyword>
<reference evidence="13" key="1">
    <citation type="submission" date="2021-11" db="EMBL/GenBank/DDBJ databases">
        <title>Description of a new species Pelosinus isolated from the bottom sediments of Lake Baikal.</title>
        <authorList>
            <person name="Zakharyuk A."/>
        </authorList>
    </citation>
    <scope>NUCLEOTIDE SEQUENCE</scope>
    <source>
        <strain evidence="13">Bkl1</strain>
    </source>
</reference>
<evidence type="ECO:0000256" key="2">
    <source>
        <dbReference type="ARBA" id="ARBA00022475"/>
    </source>
</evidence>
<evidence type="ECO:0000256" key="9">
    <source>
        <dbReference type="PROSITE-ProRule" id="PRU00284"/>
    </source>
</evidence>
<dbReference type="CDD" id="cd12914">
    <property type="entry name" value="PDC1_DGC_like"/>
    <property type="match status" value="1"/>
</dbReference>
<keyword evidence="4 10" id="KW-0812">Transmembrane</keyword>
<keyword evidence="6 10" id="KW-0472">Membrane</keyword>
<dbReference type="Gene3D" id="3.30.450.20">
    <property type="entry name" value="PAS domain"/>
    <property type="match status" value="1"/>
</dbReference>
<evidence type="ECO:0000256" key="8">
    <source>
        <dbReference type="ARBA" id="ARBA00029447"/>
    </source>
</evidence>
<evidence type="ECO:0000256" key="6">
    <source>
        <dbReference type="ARBA" id="ARBA00023136"/>
    </source>
</evidence>
<dbReference type="Gene3D" id="1.10.287.950">
    <property type="entry name" value="Methyl-accepting chemotaxis protein"/>
    <property type="match status" value="1"/>
</dbReference>
<comment type="subcellular location">
    <subcellularLocation>
        <location evidence="1">Cell membrane</location>
        <topology evidence="1">Multi-pass membrane protein</topology>
    </subcellularLocation>
</comment>
<dbReference type="CDD" id="cd12912">
    <property type="entry name" value="PDC2_MCP_like"/>
    <property type="match status" value="1"/>
</dbReference>
<keyword evidence="5 10" id="KW-1133">Transmembrane helix</keyword>
<feature type="transmembrane region" description="Helical" evidence="10">
    <location>
        <begin position="283"/>
        <end position="305"/>
    </location>
</feature>
<evidence type="ECO:0000256" key="1">
    <source>
        <dbReference type="ARBA" id="ARBA00004651"/>
    </source>
</evidence>
<evidence type="ECO:0000256" key="4">
    <source>
        <dbReference type="ARBA" id="ARBA00022692"/>
    </source>
</evidence>
<dbReference type="InterPro" id="IPR033479">
    <property type="entry name" value="dCache_1"/>
</dbReference>
<protein>
    <submittedName>
        <fullName evidence="13">Methyl-accepting chemotaxis protein</fullName>
    </submittedName>
</protein>
<dbReference type="PANTHER" id="PTHR32089:SF112">
    <property type="entry name" value="LYSOZYME-LIKE PROTEIN-RELATED"/>
    <property type="match status" value="1"/>
</dbReference>
<dbReference type="SUPFAM" id="SSF58104">
    <property type="entry name" value="Methyl-accepting chemotaxis protein (MCP) signaling domain"/>
    <property type="match status" value="1"/>
</dbReference>
<dbReference type="Pfam" id="PF00672">
    <property type="entry name" value="HAMP"/>
    <property type="match status" value="1"/>
</dbReference>
<evidence type="ECO:0000256" key="10">
    <source>
        <dbReference type="SAM" id="Phobius"/>
    </source>
</evidence>
<name>A0ABS8HUS2_9FIRM</name>
<dbReference type="SMART" id="SM00283">
    <property type="entry name" value="MA"/>
    <property type="match status" value="1"/>
</dbReference>
<dbReference type="PANTHER" id="PTHR32089">
    <property type="entry name" value="METHYL-ACCEPTING CHEMOTAXIS PROTEIN MCPB"/>
    <property type="match status" value="1"/>
</dbReference>
<dbReference type="Pfam" id="PF02743">
    <property type="entry name" value="dCache_1"/>
    <property type="match status" value="1"/>
</dbReference>
<proteinExistence type="inferred from homology"/>
<feature type="domain" description="Methyl-accepting transducer" evidence="11">
    <location>
        <begin position="387"/>
        <end position="623"/>
    </location>
</feature>
<dbReference type="SUPFAM" id="SSF103190">
    <property type="entry name" value="Sensory domain-like"/>
    <property type="match status" value="1"/>
</dbReference>
<dbReference type="Pfam" id="PF00015">
    <property type="entry name" value="MCPsignal"/>
    <property type="match status" value="1"/>
</dbReference>
<comment type="similarity">
    <text evidence="8">Belongs to the methyl-accepting chemotaxis (MCP) protein family.</text>
</comment>
<dbReference type="CDD" id="cd06225">
    <property type="entry name" value="HAMP"/>
    <property type="match status" value="1"/>
</dbReference>
<dbReference type="CDD" id="cd11386">
    <property type="entry name" value="MCP_signal"/>
    <property type="match status" value="1"/>
</dbReference>
<evidence type="ECO:0000259" key="11">
    <source>
        <dbReference type="PROSITE" id="PS50111"/>
    </source>
</evidence>